<dbReference type="KEGG" id="bbel:109472516"/>
<evidence type="ECO:0000313" key="2">
    <source>
        <dbReference type="Proteomes" id="UP000515135"/>
    </source>
</evidence>
<protein>
    <submittedName>
        <fullName evidence="3">Uncharacterized protein LOC109472516</fullName>
    </submittedName>
</protein>
<accession>A0A6P4Z9U0</accession>
<keyword evidence="2" id="KW-1185">Reference proteome</keyword>
<evidence type="ECO:0000313" key="3">
    <source>
        <dbReference type="RefSeq" id="XP_019627857.1"/>
    </source>
</evidence>
<dbReference type="GeneID" id="109472516"/>
<dbReference type="AlphaFoldDB" id="A0A6P4Z9U0"/>
<dbReference type="SUPFAM" id="SSF47986">
    <property type="entry name" value="DEATH domain"/>
    <property type="match status" value="1"/>
</dbReference>
<proteinExistence type="predicted"/>
<dbReference type="PROSITE" id="PS50017">
    <property type="entry name" value="DEATH_DOMAIN"/>
    <property type="match status" value="1"/>
</dbReference>
<sequence length="128" mass="14328">MTGSDDSQSVVVDIDDDTDPKACAVRPLSLASSTETLRDTFRDAQVYISEHIGINWRSLSNHLPGKRLTEVQLDCIVEENRLVADRAMKMLVQWKQLNGSKANIERMAKGLDACGQKKIARRVREMGL</sequence>
<dbReference type="InterPro" id="IPR000488">
    <property type="entry name" value="Death_dom"/>
</dbReference>
<organism evidence="2 3">
    <name type="scientific">Branchiostoma belcheri</name>
    <name type="common">Amphioxus</name>
    <dbReference type="NCBI Taxonomy" id="7741"/>
    <lineage>
        <taxon>Eukaryota</taxon>
        <taxon>Metazoa</taxon>
        <taxon>Chordata</taxon>
        <taxon>Cephalochordata</taxon>
        <taxon>Leptocardii</taxon>
        <taxon>Amphioxiformes</taxon>
        <taxon>Branchiostomatidae</taxon>
        <taxon>Branchiostoma</taxon>
    </lineage>
</organism>
<dbReference type="InterPro" id="IPR011029">
    <property type="entry name" value="DEATH-like_dom_sf"/>
</dbReference>
<reference evidence="3" key="1">
    <citation type="submission" date="2025-08" db="UniProtKB">
        <authorList>
            <consortium name="RefSeq"/>
        </authorList>
    </citation>
    <scope>IDENTIFICATION</scope>
    <source>
        <tissue evidence="3">Gonad</tissue>
    </source>
</reference>
<dbReference type="Pfam" id="PF00531">
    <property type="entry name" value="Death"/>
    <property type="match status" value="1"/>
</dbReference>
<dbReference type="GO" id="GO:0007165">
    <property type="term" value="P:signal transduction"/>
    <property type="evidence" value="ECO:0007669"/>
    <property type="project" value="InterPro"/>
</dbReference>
<dbReference type="RefSeq" id="XP_019627857.1">
    <property type="nucleotide sequence ID" value="XM_019772298.1"/>
</dbReference>
<dbReference type="Gene3D" id="1.10.533.10">
    <property type="entry name" value="Death Domain, Fas"/>
    <property type="match status" value="1"/>
</dbReference>
<dbReference type="Proteomes" id="UP000515135">
    <property type="component" value="Unplaced"/>
</dbReference>
<evidence type="ECO:0000259" key="1">
    <source>
        <dbReference type="PROSITE" id="PS50017"/>
    </source>
</evidence>
<gene>
    <name evidence="3" type="primary">LOC109472516</name>
</gene>
<name>A0A6P4Z9U0_BRABE</name>
<feature type="domain" description="Death" evidence="1">
    <location>
        <begin position="48"/>
        <end position="127"/>
    </location>
</feature>
<dbReference type="CDD" id="cd01670">
    <property type="entry name" value="Death"/>
    <property type="match status" value="1"/>
</dbReference>